<organism evidence="1 2">
    <name type="scientific">Flavobacterium ranwuense</name>
    <dbReference type="NCBI Taxonomy" id="2541725"/>
    <lineage>
        <taxon>Bacteria</taxon>
        <taxon>Pseudomonadati</taxon>
        <taxon>Bacteroidota</taxon>
        <taxon>Flavobacteriia</taxon>
        <taxon>Flavobacteriales</taxon>
        <taxon>Flavobacteriaceae</taxon>
        <taxon>Flavobacterium</taxon>
    </lineage>
</organism>
<name>A0ABY2DU68_9FLAO</name>
<protein>
    <submittedName>
        <fullName evidence="1">DUF4917 family protein</fullName>
    </submittedName>
</protein>
<evidence type="ECO:0000313" key="1">
    <source>
        <dbReference type="EMBL" id="TDE30464.1"/>
    </source>
</evidence>
<proteinExistence type="predicted"/>
<reference evidence="1 2" key="1">
    <citation type="submission" date="2019-03" db="EMBL/GenBank/DDBJ databases">
        <title>Novel species of Flavobacterium.</title>
        <authorList>
            <person name="Liu Q."/>
            <person name="Xin Y.-H."/>
        </authorList>
    </citation>
    <scope>NUCLEOTIDE SEQUENCE [LARGE SCALE GENOMIC DNA]</scope>
    <source>
        <strain evidence="1 2">LB2P22</strain>
    </source>
</reference>
<gene>
    <name evidence="1" type="ORF">E0I61_05560</name>
</gene>
<dbReference type="Pfam" id="PF16263">
    <property type="entry name" value="DUF4917"/>
    <property type="match status" value="1"/>
</dbReference>
<dbReference type="InterPro" id="IPR032581">
    <property type="entry name" value="DUF4917"/>
</dbReference>
<sequence length="350" mass="40860">MEVKDLMTYKEVIDSLNAKKRQKHLLFGNGFSIAYDPTIFSYNALSKFIDDIDNDLLKKLFEVINTKNFELVMQQLDNFIEIAKTFSTDQNLIKKIIEANEILKTSLIEAVQKLHPEHVFKVPEEKSKCCHLFLNEYLSKEGKVFSTNYDLLPYWILMRNESKFAIDGFGREVENPDEVLRKQDPIFSELQWGKHKKEQTIFYLHGALLIFDTGIEIEKETYDIEHYLLQKINERMADKSYPIFVTAGSAQEKLNHISHNKYLSYCYDELTEIEGSLVTFGFNFGEYDTHIIDAINKAAKQGQRAGNKLHSVYIGVYSEENLNYIKEIEHKFRCKVNIYNAATVPIWEDK</sequence>
<evidence type="ECO:0000313" key="2">
    <source>
        <dbReference type="Proteomes" id="UP000294685"/>
    </source>
</evidence>
<comment type="caution">
    <text evidence="1">The sequence shown here is derived from an EMBL/GenBank/DDBJ whole genome shotgun (WGS) entry which is preliminary data.</text>
</comment>
<dbReference type="EMBL" id="SMLH01000002">
    <property type="protein sequence ID" value="TDE30464.1"/>
    <property type="molecule type" value="Genomic_DNA"/>
</dbReference>
<accession>A0ABY2DU68</accession>
<keyword evidence="2" id="KW-1185">Reference proteome</keyword>
<dbReference type="RefSeq" id="WP_126564142.1">
    <property type="nucleotide sequence ID" value="NZ_SMLH01000002.1"/>
</dbReference>
<dbReference type="Proteomes" id="UP000294685">
    <property type="component" value="Unassembled WGS sequence"/>
</dbReference>